<dbReference type="InterPro" id="IPR050177">
    <property type="entry name" value="Lipid_A_modif_metabolic_enz"/>
</dbReference>
<feature type="transmembrane region" description="Helical" evidence="3">
    <location>
        <begin position="461"/>
        <end position="477"/>
    </location>
</feature>
<evidence type="ECO:0000256" key="2">
    <source>
        <dbReference type="ARBA" id="ARBA00023002"/>
    </source>
</evidence>
<reference evidence="5" key="1">
    <citation type="submission" date="2024-02" db="EMBL/GenBank/DDBJ databases">
        <authorList>
            <consortium name="ELIXIR-Norway"/>
            <consortium name="Elixir Norway"/>
        </authorList>
    </citation>
    <scope>NUCLEOTIDE SEQUENCE</scope>
</reference>
<comment type="similarity">
    <text evidence="1">Belongs to the 3-beta-HSD family.</text>
</comment>
<keyword evidence="3" id="KW-0472">Membrane</keyword>
<feature type="transmembrane region" description="Helical" evidence="3">
    <location>
        <begin position="417"/>
        <end position="441"/>
    </location>
</feature>
<accession>A0ABP0U947</accession>
<dbReference type="Pfam" id="PF14934">
    <property type="entry name" value="TMEM254"/>
    <property type="match status" value="1"/>
</dbReference>
<dbReference type="PANTHER" id="PTHR43245:SF51">
    <property type="entry name" value="SHORT CHAIN DEHYDROGENASE_REDUCTASE FAMILY 42E, MEMBER 2"/>
    <property type="match status" value="1"/>
</dbReference>
<evidence type="ECO:0000256" key="3">
    <source>
        <dbReference type="SAM" id="Phobius"/>
    </source>
</evidence>
<keyword evidence="3" id="KW-1133">Transmembrane helix</keyword>
<gene>
    <name evidence="5" type="ORF">CSSPTR1EN2_LOCUS13010</name>
</gene>
<dbReference type="Proteomes" id="UP001497512">
    <property type="component" value="Chromosome 2"/>
</dbReference>
<sequence>MVQLLSESEGIDGLVFVVTGGAGHVGSALCLELARRGAAEVRSFDVCTALDRLEVLRAHGISCITGDVRQKEDVEKAFRNADCVFHLASFGMSGKEMLQARHIDEVNLDGTCNVLDSCIKCGVGRLIYTSTYNVVFGGQEIRNGTEDLPYFPIESHVDPYGRSKALAEQLVLRSNNRPLKERRSKKLYTCAIRPAAIYGPGEGRHFPRILTMAKYGLFLFRIGSSKVLTDWVYTDNLVHAQLLASMALLDDIPGRSGLPPAAGQAYFISDGSPINTFEFLRPVVEGLGYSVPQREISVKTAMRISWFMWGMYILLFPLLQKSWIPQPFILPAEVYKVGVTHYCSTWKARQELGYIALVDAKEGMHRTVAYWKELHSRELPSPPLLVWIGILAGIFLLFLCAFVPAPFMGPLEFVRSLAFFLFQTQNIMHIGFYMACLAHLVEGGYAWILARKVDPSNATGWWLQTSVVGFPSLRLLLQKARHQRNEKQK</sequence>
<proteinExistence type="inferred from homology"/>
<name>A0ABP0U947_9BRYO</name>
<keyword evidence="6" id="KW-1185">Reference proteome</keyword>
<dbReference type="SUPFAM" id="SSF51735">
    <property type="entry name" value="NAD(P)-binding Rossmann-fold domains"/>
    <property type="match status" value="1"/>
</dbReference>
<organism evidence="5 6">
    <name type="scientific">Sphagnum troendelagicum</name>
    <dbReference type="NCBI Taxonomy" id="128251"/>
    <lineage>
        <taxon>Eukaryota</taxon>
        <taxon>Viridiplantae</taxon>
        <taxon>Streptophyta</taxon>
        <taxon>Embryophyta</taxon>
        <taxon>Bryophyta</taxon>
        <taxon>Sphagnophytina</taxon>
        <taxon>Sphagnopsida</taxon>
        <taxon>Sphagnales</taxon>
        <taxon>Sphagnaceae</taxon>
        <taxon>Sphagnum</taxon>
    </lineage>
</organism>
<evidence type="ECO:0000313" key="6">
    <source>
        <dbReference type="Proteomes" id="UP001497512"/>
    </source>
</evidence>
<feature type="transmembrane region" description="Helical" evidence="3">
    <location>
        <begin position="384"/>
        <end position="405"/>
    </location>
</feature>
<dbReference type="InterPro" id="IPR002225">
    <property type="entry name" value="3Beta_OHSteriod_DH/Estase"/>
</dbReference>
<protein>
    <recommendedName>
        <fullName evidence="4">3-beta hydroxysteroid dehydrogenase/isomerase domain-containing protein</fullName>
    </recommendedName>
</protein>
<feature type="domain" description="3-beta hydroxysteroid dehydrogenase/isomerase" evidence="4">
    <location>
        <begin position="17"/>
        <end position="293"/>
    </location>
</feature>
<dbReference type="Gene3D" id="3.40.50.720">
    <property type="entry name" value="NAD(P)-binding Rossmann-like Domain"/>
    <property type="match status" value="1"/>
</dbReference>
<keyword evidence="2" id="KW-0560">Oxidoreductase</keyword>
<dbReference type="EMBL" id="OZ019894">
    <property type="protein sequence ID" value="CAK9215861.1"/>
    <property type="molecule type" value="Genomic_DNA"/>
</dbReference>
<evidence type="ECO:0000313" key="5">
    <source>
        <dbReference type="EMBL" id="CAK9215861.1"/>
    </source>
</evidence>
<dbReference type="InterPro" id="IPR028110">
    <property type="entry name" value="TMEM254"/>
</dbReference>
<keyword evidence="3" id="KW-0812">Transmembrane</keyword>
<dbReference type="InterPro" id="IPR036291">
    <property type="entry name" value="NAD(P)-bd_dom_sf"/>
</dbReference>
<evidence type="ECO:0000256" key="1">
    <source>
        <dbReference type="ARBA" id="ARBA00009219"/>
    </source>
</evidence>
<dbReference type="Pfam" id="PF01073">
    <property type="entry name" value="3Beta_HSD"/>
    <property type="match status" value="1"/>
</dbReference>
<evidence type="ECO:0000259" key="4">
    <source>
        <dbReference type="Pfam" id="PF01073"/>
    </source>
</evidence>
<dbReference type="PANTHER" id="PTHR43245">
    <property type="entry name" value="BIFUNCTIONAL POLYMYXIN RESISTANCE PROTEIN ARNA"/>
    <property type="match status" value="1"/>
</dbReference>